<name>A0ABS9QSN0_9GAMM</name>
<dbReference type="RefSeq" id="WP_240130098.1">
    <property type="nucleotide sequence ID" value="NZ_JACSDI010000002.1"/>
</dbReference>
<evidence type="ECO:0000313" key="5">
    <source>
        <dbReference type="Proteomes" id="UP000829384"/>
    </source>
</evidence>
<accession>A0ABS9QSN0</accession>
<sequence>MEQHQVWAYQTKTHNVTLSSMDIPALAADDILVQNQAIGINPVDWKFIKANPINWSNGHVPGVDGAGVIVNVGAKVDSKMLGRRVAYHTSLKCHGSFAEFTVLNAARVMTLPDNLSFERAAALPCPLLTAWQAFEKIPLTKQREVLIVGFGAVNNLLTQMLNNAGYVVDLVSASLSQALAAKRGVRHLYREPSQVTQKYFAIFDAVSSKNAAALVPSLKANGHIICIQDRIPAPIDPAFTRTISYHEIALGALHDFGDRQDWQILMQQGEALLTLIAQGKMAIAEPDIFRFEQMMEALDHSEQTKSKTVLSLNQ</sequence>
<dbReference type="SUPFAM" id="SSF50129">
    <property type="entry name" value="GroES-like"/>
    <property type="match status" value="1"/>
</dbReference>
<keyword evidence="5" id="KW-1185">Reference proteome</keyword>
<proteinExistence type="predicted"/>
<reference evidence="4 5" key="1">
    <citation type="submission" date="2020-08" db="EMBL/GenBank/DDBJ databases">
        <title>Whole genome sequence of Shewanella sp strain PS-2.</title>
        <authorList>
            <person name="Das S.K."/>
        </authorList>
    </citation>
    <scope>NUCLEOTIDE SEQUENCE [LARGE SCALE GENOMIC DNA]</scope>
    <source>
        <strain evidence="4 5">PS-2</strain>
    </source>
</reference>
<evidence type="ECO:0000313" key="4">
    <source>
        <dbReference type="EMBL" id="MCG9963359.1"/>
    </source>
</evidence>
<dbReference type="InterPro" id="IPR020843">
    <property type="entry name" value="ER"/>
</dbReference>
<evidence type="ECO:0000259" key="3">
    <source>
        <dbReference type="SMART" id="SM00829"/>
    </source>
</evidence>
<keyword evidence="1" id="KW-0521">NADP</keyword>
<dbReference type="Gene3D" id="3.40.50.720">
    <property type="entry name" value="NAD(P)-binding Rossmann-like Domain"/>
    <property type="match status" value="1"/>
</dbReference>
<dbReference type="Pfam" id="PF08240">
    <property type="entry name" value="ADH_N"/>
    <property type="match status" value="1"/>
</dbReference>
<feature type="domain" description="Enoyl reductase (ER)" evidence="3">
    <location>
        <begin position="12"/>
        <end position="310"/>
    </location>
</feature>
<protein>
    <submittedName>
        <fullName evidence="4">Alcohol dehydrogenase catalytic domain-containing protein</fullName>
    </submittedName>
</protein>
<keyword evidence="2" id="KW-0560">Oxidoreductase</keyword>
<dbReference type="InterPro" id="IPR013154">
    <property type="entry name" value="ADH-like_N"/>
</dbReference>
<comment type="caution">
    <text evidence="4">The sequence shown here is derived from an EMBL/GenBank/DDBJ whole genome shotgun (WGS) entry which is preliminary data.</text>
</comment>
<dbReference type="CDD" id="cd08271">
    <property type="entry name" value="MDR5"/>
    <property type="match status" value="1"/>
</dbReference>
<dbReference type="Proteomes" id="UP000829384">
    <property type="component" value="Unassembled WGS sequence"/>
</dbReference>
<dbReference type="InterPro" id="IPR036291">
    <property type="entry name" value="NAD(P)-bd_dom_sf"/>
</dbReference>
<organism evidence="4 5">
    <name type="scientific">Shewanella cutis</name>
    <dbReference type="NCBI Taxonomy" id="2766780"/>
    <lineage>
        <taxon>Bacteria</taxon>
        <taxon>Pseudomonadati</taxon>
        <taxon>Pseudomonadota</taxon>
        <taxon>Gammaproteobacteria</taxon>
        <taxon>Alteromonadales</taxon>
        <taxon>Shewanellaceae</taxon>
        <taxon>Shewanella</taxon>
    </lineage>
</organism>
<dbReference type="SUPFAM" id="SSF51735">
    <property type="entry name" value="NAD(P)-binding Rossmann-fold domains"/>
    <property type="match status" value="1"/>
</dbReference>
<dbReference type="Gene3D" id="3.90.180.10">
    <property type="entry name" value="Medium-chain alcohol dehydrogenases, catalytic domain"/>
    <property type="match status" value="1"/>
</dbReference>
<dbReference type="EMBL" id="JACSDI010000002">
    <property type="protein sequence ID" value="MCG9963359.1"/>
    <property type="molecule type" value="Genomic_DNA"/>
</dbReference>
<evidence type="ECO:0000256" key="2">
    <source>
        <dbReference type="ARBA" id="ARBA00023002"/>
    </source>
</evidence>
<dbReference type="InterPro" id="IPR011032">
    <property type="entry name" value="GroES-like_sf"/>
</dbReference>
<evidence type="ECO:0000256" key="1">
    <source>
        <dbReference type="ARBA" id="ARBA00022857"/>
    </source>
</evidence>
<dbReference type="PANTHER" id="PTHR48106">
    <property type="entry name" value="QUINONE OXIDOREDUCTASE PIG3-RELATED"/>
    <property type="match status" value="1"/>
</dbReference>
<gene>
    <name evidence="4" type="ORF">H9J30_05380</name>
</gene>
<dbReference type="PANTHER" id="PTHR48106:SF13">
    <property type="entry name" value="QUINONE OXIDOREDUCTASE-RELATED"/>
    <property type="match status" value="1"/>
</dbReference>
<dbReference type="SMART" id="SM00829">
    <property type="entry name" value="PKS_ER"/>
    <property type="match status" value="1"/>
</dbReference>